<comment type="caution">
    <text evidence="3">The sequence shown here is derived from an EMBL/GenBank/DDBJ whole genome shotgun (WGS) entry which is preliminary data.</text>
</comment>
<accession>A0A1Z5JP60</accession>
<feature type="repeat" description="ANK" evidence="1">
    <location>
        <begin position="204"/>
        <end position="236"/>
    </location>
</feature>
<gene>
    <name evidence="3" type="ORF">FisN_3Hu093</name>
</gene>
<feature type="compositionally biased region" description="Acidic residues" evidence="2">
    <location>
        <begin position="350"/>
        <end position="360"/>
    </location>
</feature>
<evidence type="ECO:0000313" key="3">
    <source>
        <dbReference type="EMBL" id="GAX15622.1"/>
    </source>
</evidence>
<dbReference type="Pfam" id="PF12796">
    <property type="entry name" value="Ank_2"/>
    <property type="match status" value="1"/>
</dbReference>
<feature type="compositionally biased region" description="Low complexity" evidence="2">
    <location>
        <begin position="105"/>
        <end position="117"/>
    </location>
</feature>
<dbReference type="Gene3D" id="1.25.40.20">
    <property type="entry name" value="Ankyrin repeat-containing domain"/>
    <property type="match status" value="1"/>
</dbReference>
<evidence type="ECO:0000256" key="2">
    <source>
        <dbReference type="SAM" id="MobiDB-lite"/>
    </source>
</evidence>
<dbReference type="EMBL" id="BDSP01000095">
    <property type="protein sequence ID" value="GAX15622.1"/>
    <property type="molecule type" value="Genomic_DNA"/>
</dbReference>
<name>A0A1Z5JP60_FISSO</name>
<dbReference type="PANTHER" id="PTHR24133">
    <property type="entry name" value="ANKYRIN DOMAIN-CONTAINING"/>
    <property type="match status" value="1"/>
</dbReference>
<keyword evidence="1" id="KW-0040">ANK repeat</keyword>
<dbReference type="InterPro" id="IPR036770">
    <property type="entry name" value="Ankyrin_rpt-contain_sf"/>
</dbReference>
<dbReference type="InParanoid" id="A0A1Z5JP60"/>
<feature type="compositionally biased region" description="Basic and acidic residues" evidence="2">
    <location>
        <begin position="118"/>
        <end position="131"/>
    </location>
</feature>
<organism evidence="3 4">
    <name type="scientific">Fistulifera solaris</name>
    <name type="common">Oleaginous diatom</name>
    <dbReference type="NCBI Taxonomy" id="1519565"/>
    <lineage>
        <taxon>Eukaryota</taxon>
        <taxon>Sar</taxon>
        <taxon>Stramenopiles</taxon>
        <taxon>Ochrophyta</taxon>
        <taxon>Bacillariophyta</taxon>
        <taxon>Bacillariophyceae</taxon>
        <taxon>Bacillariophycidae</taxon>
        <taxon>Naviculales</taxon>
        <taxon>Naviculaceae</taxon>
        <taxon>Fistulifera</taxon>
    </lineage>
</organism>
<proteinExistence type="predicted"/>
<dbReference type="AlphaFoldDB" id="A0A1Z5JP60"/>
<dbReference type="PROSITE" id="PS50088">
    <property type="entry name" value="ANK_REPEAT"/>
    <property type="match status" value="1"/>
</dbReference>
<dbReference type="PROSITE" id="PS50297">
    <property type="entry name" value="ANK_REP_REGION"/>
    <property type="match status" value="1"/>
</dbReference>
<evidence type="ECO:0000313" key="4">
    <source>
        <dbReference type="Proteomes" id="UP000198406"/>
    </source>
</evidence>
<feature type="region of interest" description="Disordered" evidence="2">
    <location>
        <begin position="350"/>
        <end position="372"/>
    </location>
</feature>
<evidence type="ECO:0000256" key="1">
    <source>
        <dbReference type="PROSITE-ProRule" id="PRU00023"/>
    </source>
</evidence>
<keyword evidence="4" id="KW-1185">Reference proteome</keyword>
<dbReference type="PANTHER" id="PTHR24133:SF40">
    <property type="entry name" value="ANKYRIN REPEAT DOMAIN 44"/>
    <property type="match status" value="1"/>
</dbReference>
<dbReference type="InterPro" id="IPR002110">
    <property type="entry name" value="Ankyrin_rpt"/>
</dbReference>
<dbReference type="SMART" id="SM00248">
    <property type="entry name" value="ANK"/>
    <property type="match status" value="3"/>
</dbReference>
<dbReference type="InterPro" id="IPR052391">
    <property type="entry name" value="E3_Ligase-Neurotoxin"/>
</dbReference>
<feature type="region of interest" description="Disordered" evidence="2">
    <location>
        <begin position="86"/>
        <end position="133"/>
    </location>
</feature>
<sequence length="404" mass="44985">MDTDLKQKSNRIPLGLQAVFLASNRGNEVHQPPPDNSASKVFSKNWLFQRRGQGQVKEQTFYPKVLSVKNLAFGYGKSSKIVTVGDGTTREKARHKLRGTSSHALSLSKDSTSTLSIDSRDSSSSFEKESPRVSPQMYLESLLQSRGLTSERFKTLETGYRNMPTPLQASSYGPVLVEHVRNGDIEALEKMLQAGISPNPCSATGESLIHLICRRGESKMLKLFLNYGASIQVSDSLGRTPLHEACWSKPCFKTIELILKADANLFNMADGQGAVPLSYVRKGYWRQWVHFLEAKQNVFLPHTVLEPPLTMVKPHSIPLTDPLGALSPKQAAMVVSGQVAPENALTIADEEDNGDEDSFSDDNSFASEYDRSHQNDTCWTTDTFDVNEMENLLLQLSEHKPRFY</sequence>
<dbReference type="OrthoDB" id="46691at2759"/>
<protein>
    <submittedName>
        <fullName evidence="3">Uncharacterized protein</fullName>
    </submittedName>
</protein>
<dbReference type="Proteomes" id="UP000198406">
    <property type="component" value="Unassembled WGS sequence"/>
</dbReference>
<reference evidence="3 4" key="1">
    <citation type="journal article" date="2015" name="Plant Cell">
        <title>Oil accumulation by the oleaginous diatom Fistulifera solaris as revealed by the genome and transcriptome.</title>
        <authorList>
            <person name="Tanaka T."/>
            <person name="Maeda Y."/>
            <person name="Veluchamy A."/>
            <person name="Tanaka M."/>
            <person name="Abida H."/>
            <person name="Marechal E."/>
            <person name="Bowler C."/>
            <person name="Muto M."/>
            <person name="Sunaga Y."/>
            <person name="Tanaka M."/>
            <person name="Yoshino T."/>
            <person name="Taniguchi T."/>
            <person name="Fukuda Y."/>
            <person name="Nemoto M."/>
            <person name="Matsumoto M."/>
            <person name="Wong P.S."/>
            <person name="Aburatani S."/>
            <person name="Fujibuchi W."/>
        </authorList>
    </citation>
    <scope>NUCLEOTIDE SEQUENCE [LARGE SCALE GENOMIC DNA]</scope>
    <source>
        <strain evidence="3 4">JPCC DA0580</strain>
    </source>
</reference>
<dbReference type="SUPFAM" id="SSF48403">
    <property type="entry name" value="Ankyrin repeat"/>
    <property type="match status" value="1"/>
</dbReference>